<comment type="function">
    <text evidence="5">Catalyzes the conversion of N-formimidoyl-L-glutamate to L-glutamate and formamide.</text>
</comment>
<dbReference type="UniPathway" id="UPA00379">
    <property type="reaction ID" value="UER00552"/>
</dbReference>
<dbReference type="GO" id="GO:0033389">
    <property type="term" value="P:putrescine biosynthetic process from arginine, via agmatine"/>
    <property type="evidence" value="ECO:0007669"/>
    <property type="project" value="TreeGrafter"/>
</dbReference>
<dbReference type="Gene3D" id="3.40.800.10">
    <property type="entry name" value="Ureohydrolase domain"/>
    <property type="match status" value="1"/>
</dbReference>
<feature type="binding site" evidence="5">
    <location>
        <position position="237"/>
    </location>
    <ligand>
        <name>Mn(2+)</name>
        <dbReference type="ChEBI" id="CHEBI:29035"/>
        <label>2</label>
    </ligand>
</feature>
<feature type="binding site" evidence="5">
    <location>
        <position position="147"/>
    </location>
    <ligand>
        <name>Mn(2+)</name>
        <dbReference type="ChEBI" id="CHEBI:29035"/>
        <label>2</label>
    </ligand>
</feature>
<dbReference type="GO" id="GO:0050415">
    <property type="term" value="F:formimidoylglutamase activity"/>
    <property type="evidence" value="ECO:0007669"/>
    <property type="project" value="UniProtKB-UniRule"/>
</dbReference>
<evidence type="ECO:0000313" key="10">
    <source>
        <dbReference type="EMBL" id="SDL80593.1"/>
    </source>
</evidence>
<feature type="binding site" evidence="5">
    <location>
        <position position="149"/>
    </location>
    <ligand>
        <name>Mn(2+)</name>
        <dbReference type="ChEBI" id="CHEBI:29035"/>
        <label>2</label>
    </ligand>
</feature>
<evidence type="ECO:0000256" key="1">
    <source>
        <dbReference type="ARBA" id="ARBA00022723"/>
    </source>
</evidence>
<feature type="binding site" evidence="7">
    <location>
        <position position="237"/>
    </location>
    <ligand>
        <name>Mn(2+)</name>
        <dbReference type="ChEBI" id="CHEBI:29035"/>
        <label>1</label>
    </ligand>
</feature>
<keyword evidence="11" id="KW-1185">Reference proteome</keyword>
<dbReference type="PIRSF" id="PIRSF036979">
    <property type="entry name" value="Arginase"/>
    <property type="match status" value="1"/>
</dbReference>
<dbReference type="PRINTS" id="PR00116">
    <property type="entry name" value="ARGINASE"/>
</dbReference>
<dbReference type="Proteomes" id="UP000199475">
    <property type="component" value="Unassembled WGS sequence"/>
</dbReference>
<dbReference type="PROSITE" id="PS51409">
    <property type="entry name" value="ARGINASE_2"/>
    <property type="match status" value="1"/>
</dbReference>
<evidence type="ECO:0000313" key="11">
    <source>
        <dbReference type="Proteomes" id="UP000199475"/>
    </source>
</evidence>
<dbReference type="InterPro" id="IPR005923">
    <property type="entry name" value="HutG"/>
</dbReference>
<dbReference type="RefSeq" id="WP_093253681.1">
    <property type="nucleotide sequence ID" value="NZ_FNGP01000006.1"/>
</dbReference>
<keyword evidence="3 5" id="KW-0369">Histidine metabolism</keyword>
<protein>
    <recommendedName>
        <fullName evidence="5 6">Formimidoylglutamase</fullName>
        <ecNumber evidence="5 6">3.5.3.8</ecNumber>
    </recommendedName>
    <alternativeName>
        <fullName evidence="5">Formiminoglutamase</fullName>
    </alternativeName>
    <alternativeName>
        <fullName evidence="5">Formiminoglutamate hydrolase</fullName>
    </alternativeName>
</protein>
<dbReference type="OrthoDB" id="9789727at2"/>
<feature type="binding site" evidence="5 7">
    <location>
        <position position="235"/>
    </location>
    <ligand>
        <name>Mn(2+)</name>
        <dbReference type="ChEBI" id="CHEBI:29035"/>
        <label>1</label>
    </ligand>
</feature>
<dbReference type="AlphaFoldDB" id="A0A1G9N2I4"/>
<dbReference type="GO" id="GO:0019556">
    <property type="term" value="P:L-histidine catabolic process to glutamate and formamide"/>
    <property type="evidence" value="ECO:0007669"/>
    <property type="project" value="UniProtKB-UniRule"/>
</dbReference>
<gene>
    <name evidence="5" type="primary">hutG</name>
    <name evidence="10" type="ORF">SAMN04488242_2897</name>
</gene>
<dbReference type="CDD" id="cd09988">
    <property type="entry name" value="Formimidoylglutamase"/>
    <property type="match status" value="1"/>
</dbReference>
<dbReference type="InterPro" id="IPR023696">
    <property type="entry name" value="Ureohydrolase_dom_sf"/>
</dbReference>
<dbReference type="GO" id="GO:0008783">
    <property type="term" value="F:agmatinase activity"/>
    <property type="evidence" value="ECO:0007669"/>
    <property type="project" value="TreeGrafter"/>
</dbReference>
<evidence type="ECO:0000256" key="8">
    <source>
        <dbReference type="PROSITE-ProRule" id="PRU00742"/>
    </source>
</evidence>
<feature type="binding site" evidence="5 7">
    <location>
        <position position="147"/>
    </location>
    <ligand>
        <name>Mn(2+)</name>
        <dbReference type="ChEBI" id="CHEBI:29035"/>
        <label>1</label>
    </ligand>
</feature>
<dbReference type="GO" id="GO:0019557">
    <property type="term" value="P:L-histidine catabolic process to glutamate and formate"/>
    <property type="evidence" value="ECO:0007669"/>
    <property type="project" value="UniProtKB-UniPathway"/>
</dbReference>
<dbReference type="STRING" id="686624.SAMN04488242_2897"/>
<feature type="binding site" evidence="5 7">
    <location>
        <position position="151"/>
    </location>
    <ligand>
        <name>Mn(2+)</name>
        <dbReference type="ChEBI" id="CHEBI:29035"/>
        <label>1</label>
    </ligand>
</feature>
<dbReference type="PROSITE" id="PS01053">
    <property type="entry name" value="ARGINASE_1"/>
    <property type="match status" value="1"/>
</dbReference>
<comment type="pathway">
    <text evidence="5">Amino-acid degradation; L-histidine degradation into L-glutamate; L-glutamate from N-formimidoyl-L-glutamate (hydrolase route): step 1/1.</text>
</comment>
<keyword evidence="1 5" id="KW-0479">Metal-binding</keyword>
<dbReference type="GO" id="GO:0030145">
    <property type="term" value="F:manganese ion binding"/>
    <property type="evidence" value="ECO:0007669"/>
    <property type="project" value="UniProtKB-UniRule"/>
</dbReference>
<comment type="similarity">
    <text evidence="5 8 9">Belongs to the arginase family.</text>
</comment>
<dbReference type="PANTHER" id="PTHR11358">
    <property type="entry name" value="ARGINASE/AGMATINASE"/>
    <property type="match status" value="1"/>
</dbReference>
<evidence type="ECO:0000256" key="6">
    <source>
        <dbReference type="NCBIfam" id="TIGR01227"/>
    </source>
</evidence>
<keyword evidence="2 5" id="KW-0378">Hydrolase</keyword>
<proteinExistence type="inferred from homology"/>
<evidence type="ECO:0000256" key="4">
    <source>
        <dbReference type="ARBA" id="ARBA00023211"/>
    </source>
</evidence>
<evidence type="ECO:0000256" key="9">
    <source>
        <dbReference type="RuleBase" id="RU003684"/>
    </source>
</evidence>
<sequence length="313" mass="32622">MTWTGRIDGDGPEHARWHQLVRADEPAGRHIALLGFASDEGVRRNEGRVGAAEGPAALRRALSSMALHGDLGDGTVAVHDLGDVVVEGEDLEGGQVALGERIAQALDRDGNALTVVLGGGHETAWGSYLGLAASTDPVRRCGVLNLDAHFDLRDADRPSSGTPFLQMARAREAAGLPFCYGVVGISEHSNTRALFERADSLGVDYLLDVDCSAERVADFVANFAAGLDLLYLTVDLDVLPASVAPGVSAPAALGLDPCLVVAAVRAAAGTGKLRLMDVVELNPRLDVDDRTARIGARLVADAVAAAARRSPVG</sequence>
<evidence type="ECO:0000256" key="3">
    <source>
        <dbReference type="ARBA" id="ARBA00022808"/>
    </source>
</evidence>
<evidence type="ECO:0000256" key="7">
    <source>
        <dbReference type="PIRSR" id="PIRSR036979-1"/>
    </source>
</evidence>
<dbReference type="EMBL" id="FNGP01000006">
    <property type="protein sequence ID" value="SDL80593.1"/>
    <property type="molecule type" value="Genomic_DNA"/>
</dbReference>
<keyword evidence="4 5" id="KW-0464">Manganese</keyword>
<dbReference type="PANTHER" id="PTHR11358:SF35">
    <property type="entry name" value="FORMIMIDOYLGLUTAMASE"/>
    <property type="match status" value="1"/>
</dbReference>
<evidence type="ECO:0000256" key="2">
    <source>
        <dbReference type="ARBA" id="ARBA00022801"/>
    </source>
</evidence>
<reference evidence="10 11" key="1">
    <citation type="submission" date="2016-10" db="EMBL/GenBank/DDBJ databases">
        <authorList>
            <person name="de Groot N.N."/>
        </authorList>
    </citation>
    <scope>NUCLEOTIDE SEQUENCE [LARGE SCALE GENOMIC DNA]</scope>
    <source>
        <strain evidence="10 11">CGMCC 1.9159</strain>
    </source>
</reference>
<dbReference type="HAMAP" id="MF_00737">
    <property type="entry name" value="Formimidoylglutam"/>
    <property type="match status" value="1"/>
</dbReference>
<feature type="binding site" evidence="7">
    <location>
        <position position="149"/>
    </location>
    <ligand>
        <name>Mn(2+)</name>
        <dbReference type="ChEBI" id="CHEBI:29035"/>
        <label>1</label>
    </ligand>
</feature>
<name>A0A1G9N2I4_9ACTN</name>
<dbReference type="SUPFAM" id="SSF52768">
    <property type="entry name" value="Arginase/deacetylase"/>
    <property type="match status" value="1"/>
</dbReference>
<dbReference type="Pfam" id="PF00491">
    <property type="entry name" value="Arginase"/>
    <property type="match status" value="1"/>
</dbReference>
<feature type="binding site" evidence="5">
    <location>
        <position position="235"/>
    </location>
    <ligand>
        <name>Mn(2+)</name>
        <dbReference type="ChEBI" id="CHEBI:29035"/>
        <label>2</label>
    </ligand>
</feature>
<dbReference type="InterPro" id="IPR006035">
    <property type="entry name" value="Ureohydrolase"/>
</dbReference>
<evidence type="ECO:0000256" key="5">
    <source>
        <dbReference type="HAMAP-Rule" id="MF_00737"/>
    </source>
</evidence>
<organism evidence="10 11">
    <name type="scientific">Tessaracoccus oleiagri</name>
    <dbReference type="NCBI Taxonomy" id="686624"/>
    <lineage>
        <taxon>Bacteria</taxon>
        <taxon>Bacillati</taxon>
        <taxon>Actinomycetota</taxon>
        <taxon>Actinomycetes</taxon>
        <taxon>Propionibacteriales</taxon>
        <taxon>Propionibacteriaceae</taxon>
        <taxon>Tessaracoccus</taxon>
    </lineage>
</organism>
<accession>A0A1G9N2I4</accession>
<dbReference type="NCBIfam" id="TIGR01227">
    <property type="entry name" value="hutG"/>
    <property type="match status" value="1"/>
</dbReference>
<dbReference type="InterPro" id="IPR020855">
    <property type="entry name" value="Ureohydrolase_Mn_BS"/>
</dbReference>
<feature type="binding site" evidence="5 7">
    <location>
        <position position="121"/>
    </location>
    <ligand>
        <name>Mn(2+)</name>
        <dbReference type="ChEBI" id="CHEBI:29035"/>
        <label>1</label>
    </ligand>
</feature>
<dbReference type="EC" id="3.5.3.8" evidence="5 6"/>
<comment type="cofactor">
    <cofactor evidence="5 7">
        <name>Mn(2+)</name>
        <dbReference type="ChEBI" id="CHEBI:29035"/>
    </cofactor>
    <text evidence="5 7">Binds 2 manganese ions per subunit.</text>
</comment>
<comment type="catalytic activity">
    <reaction evidence="5">
        <text>N-formimidoyl-L-glutamate + H2O = formamide + L-glutamate</text>
        <dbReference type="Rhea" id="RHEA:22492"/>
        <dbReference type="ChEBI" id="CHEBI:15377"/>
        <dbReference type="ChEBI" id="CHEBI:16397"/>
        <dbReference type="ChEBI" id="CHEBI:29985"/>
        <dbReference type="ChEBI" id="CHEBI:58928"/>
        <dbReference type="EC" id="3.5.3.8"/>
    </reaction>
</comment>